<sequence length="309" mass="32430">MSTRINTNIGALNALRSLTDVNNRMSVAQLRLATGKRINNAADDAAGYSIAKKMNVRAKGLGQALNNIGSAKNLLSVGEGHLNNIVEILTQMKAKAIQAADDSLGTSERTAIKAELAALSNQIDLEVQQATWNSKNIFNGTASSNATAGNVLFKFQIGAGNSSTNDLLQFNLLRTGNVSLESGNTGFRASQLRLDASSGGTRLSGNTLAGSLLGSSASAHLLMARLDNAVADVSEALSYIGAVVNRLTYQEATLSVAQTNTEGARSRIEDADMAFEQLESTKLQILQQTASAMLAQANSGPQAILSLFK</sequence>
<evidence type="ECO:0000256" key="2">
    <source>
        <dbReference type="ARBA" id="ARBA00023143"/>
    </source>
</evidence>
<keyword evidence="2 3" id="KW-0975">Bacterial flagellum</keyword>
<evidence type="ECO:0000313" key="6">
    <source>
        <dbReference type="EMBL" id="KKO19449.1"/>
    </source>
</evidence>
<feature type="domain" description="Flagellin C-terminal" evidence="5">
    <location>
        <begin position="225"/>
        <end position="308"/>
    </location>
</feature>
<proteinExistence type="inferred from homology"/>
<accession>A0A0M2UYA2</accession>
<dbReference type="Gene3D" id="1.20.1330.10">
    <property type="entry name" value="f41 fragment of flagellin, N-terminal domain"/>
    <property type="match status" value="1"/>
</dbReference>
<reference evidence="6 7" key="1">
    <citation type="journal article" date="2013" name="BMC Microbiol.">
        <title>Identification of the type II cytochrome c maturation pathway in anammox bacteria by comparative genomics.</title>
        <authorList>
            <person name="Ferousi C."/>
            <person name="Speth D.R."/>
            <person name="Reimann J."/>
            <person name="Op den Camp H.J."/>
            <person name="Allen J.W."/>
            <person name="Keltjens J.T."/>
            <person name="Jetten M.S."/>
        </authorList>
    </citation>
    <scope>NUCLEOTIDE SEQUENCE [LARGE SCALE GENOMIC DNA]</scope>
    <source>
        <strain evidence="6">RU1</strain>
    </source>
</reference>
<dbReference type="SUPFAM" id="SSF64518">
    <property type="entry name" value="Phase 1 flagellin"/>
    <property type="match status" value="1"/>
</dbReference>
<dbReference type="Pfam" id="PF00700">
    <property type="entry name" value="Flagellin_C"/>
    <property type="match status" value="1"/>
</dbReference>
<gene>
    <name evidence="6" type="ORF">BROFUL_01828</name>
</gene>
<protein>
    <recommendedName>
        <fullName evidence="3">Flagellin</fullName>
    </recommendedName>
</protein>
<evidence type="ECO:0000259" key="5">
    <source>
        <dbReference type="Pfam" id="PF00700"/>
    </source>
</evidence>
<evidence type="ECO:0000259" key="4">
    <source>
        <dbReference type="Pfam" id="PF00669"/>
    </source>
</evidence>
<dbReference type="GO" id="GO:0005198">
    <property type="term" value="F:structural molecule activity"/>
    <property type="evidence" value="ECO:0007669"/>
    <property type="project" value="UniProtKB-UniRule"/>
</dbReference>
<dbReference type="GO" id="GO:0005576">
    <property type="term" value="C:extracellular region"/>
    <property type="evidence" value="ECO:0007669"/>
    <property type="project" value="UniProtKB-SubCell"/>
</dbReference>
<evidence type="ECO:0000256" key="1">
    <source>
        <dbReference type="ARBA" id="ARBA00005709"/>
    </source>
</evidence>
<dbReference type="EMBL" id="LAQJ01000190">
    <property type="protein sequence ID" value="KKO19449.1"/>
    <property type="molecule type" value="Genomic_DNA"/>
</dbReference>
<evidence type="ECO:0000256" key="3">
    <source>
        <dbReference type="RuleBase" id="RU362073"/>
    </source>
</evidence>
<dbReference type="InterPro" id="IPR001492">
    <property type="entry name" value="Flagellin"/>
</dbReference>
<keyword evidence="6" id="KW-0282">Flagellum</keyword>
<keyword evidence="7" id="KW-1185">Reference proteome</keyword>
<keyword evidence="6" id="KW-0966">Cell projection</keyword>
<dbReference type="Pfam" id="PF00669">
    <property type="entry name" value="Flagellin_N"/>
    <property type="match status" value="1"/>
</dbReference>
<dbReference type="PANTHER" id="PTHR42792">
    <property type="entry name" value="FLAGELLIN"/>
    <property type="match status" value="1"/>
</dbReference>
<comment type="subcellular location">
    <subcellularLocation>
        <location evidence="3">Secreted</location>
    </subcellularLocation>
    <subcellularLocation>
        <location evidence="3">Bacterial flagellum</location>
    </subcellularLocation>
</comment>
<dbReference type="PATRIC" id="fig|380242.3.peg.2273"/>
<comment type="function">
    <text evidence="3">Flagellin is the subunit protein which polymerizes to form the filaments of bacterial flagella.</text>
</comment>
<evidence type="ECO:0000313" key="7">
    <source>
        <dbReference type="Proteomes" id="UP000034954"/>
    </source>
</evidence>
<dbReference type="AlphaFoldDB" id="A0A0M2UYA2"/>
<dbReference type="PRINTS" id="PR00207">
    <property type="entry name" value="FLAGELLIN"/>
</dbReference>
<dbReference type="GO" id="GO:0009288">
    <property type="term" value="C:bacterial-type flagellum"/>
    <property type="evidence" value="ECO:0007669"/>
    <property type="project" value="UniProtKB-SubCell"/>
</dbReference>
<keyword evidence="6" id="KW-0969">Cilium</keyword>
<dbReference type="InterPro" id="IPR046358">
    <property type="entry name" value="Flagellin_C"/>
</dbReference>
<comment type="caution">
    <text evidence="6">The sequence shown here is derived from an EMBL/GenBank/DDBJ whole genome shotgun (WGS) entry which is preliminary data.</text>
</comment>
<dbReference type="Proteomes" id="UP000034954">
    <property type="component" value="Unassembled WGS sequence"/>
</dbReference>
<comment type="similarity">
    <text evidence="1 3">Belongs to the bacterial flagellin family.</text>
</comment>
<organism evidence="6 7">
    <name type="scientific">Candidatus Brocadia fulgida</name>
    <dbReference type="NCBI Taxonomy" id="380242"/>
    <lineage>
        <taxon>Bacteria</taxon>
        <taxon>Pseudomonadati</taxon>
        <taxon>Planctomycetota</taxon>
        <taxon>Candidatus Brocadiia</taxon>
        <taxon>Candidatus Brocadiales</taxon>
        <taxon>Candidatus Brocadiaceae</taxon>
        <taxon>Candidatus Brocadia</taxon>
    </lineage>
</organism>
<name>A0A0M2UYA2_9BACT</name>
<dbReference type="InterPro" id="IPR001029">
    <property type="entry name" value="Flagellin_N"/>
</dbReference>
<keyword evidence="3" id="KW-0964">Secreted</keyword>
<feature type="domain" description="Flagellin N-terminal" evidence="4">
    <location>
        <begin position="5"/>
        <end position="141"/>
    </location>
</feature>
<dbReference type="PANTHER" id="PTHR42792:SF2">
    <property type="entry name" value="FLAGELLIN"/>
    <property type="match status" value="1"/>
</dbReference>